<protein>
    <recommendedName>
        <fullName evidence="3">Large ribosomal RNA subunit accumulation protein YceD</fullName>
    </recommendedName>
    <alternativeName>
        <fullName evidence="5">23S rRNA accumulation protein YceD</fullName>
    </alternativeName>
</protein>
<name>A0A554XJN1_9BURK</name>
<dbReference type="EMBL" id="VJON01000003">
    <property type="protein sequence ID" value="TSE36032.1"/>
    <property type="molecule type" value="Genomic_DNA"/>
</dbReference>
<evidence type="ECO:0000313" key="7">
    <source>
        <dbReference type="EMBL" id="TSE36032.1"/>
    </source>
</evidence>
<keyword evidence="8" id="KW-1185">Reference proteome</keyword>
<evidence type="ECO:0000256" key="4">
    <source>
        <dbReference type="ARBA" id="ARBA00022517"/>
    </source>
</evidence>
<gene>
    <name evidence="7" type="ORF">Tchar_00389</name>
</gene>
<evidence type="ECO:0000256" key="3">
    <source>
        <dbReference type="ARBA" id="ARBA00015716"/>
    </source>
</evidence>
<evidence type="ECO:0000256" key="5">
    <source>
        <dbReference type="ARBA" id="ARBA00031841"/>
    </source>
</evidence>
<evidence type="ECO:0000256" key="2">
    <source>
        <dbReference type="ARBA" id="ARBA00010740"/>
    </source>
</evidence>
<reference evidence="7 8" key="1">
    <citation type="submission" date="2019-07" db="EMBL/GenBank/DDBJ databases">
        <title>Tepidimonas charontis SPSP-6 draft genome.</title>
        <authorList>
            <person name="Da Costa M.S."/>
            <person name="Froufe H.J.C."/>
            <person name="Egas C."/>
            <person name="Albuquerque L."/>
        </authorList>
    </citation>
    <scope>NUCLEOTIDE SEQUENCE [LARGE SCALE GENOMIC DNA]</scope>
    <source>
        <strain evidence="7 8">SPSP-6</strain>
    </source>
</reference>
<evidence type="ECO:0000256" key="6">
    <source>
        <dbReference type="SAM" id="MobiDB-lite"/>
    </source>
</evidence>
<dbReference type="AlphaFoldDB" id="A0A554XJN1"/>
<keyword evidence="4" id="KW-0690">Ribosome biogenesis</keyword>
<organism evidence="7 8">
    <name type="scientific">Tepidimonas charontis</name>
    <dbReference type="NCBI Taxonomy" id="2267262"/>
    <lineage>
        <taxon>Bacteria</taxon>
        <taxon>Pseudomonadati</taxon>
        <taxon>Pseudomonadota</taxon>
        <taxon>Betaproteobacteria</taxon>
        <taxon>Burkholderiales</taxon>
        <taxon>Tepidimonas</taxon>
    </lineage>
</organism>
<dbReference type="InterPro" id="IPR039255">
    <property type="entry name" value="YceD_bac"/>
</dbReference>
<proteinExistence type="inferred from homology"/>
<comment type="function">
    <text evidence="1">Plays a role in synthesis, processing and/or stability of 23S rRNA.</text>
</comment>
<dbReference type="Pfam" id="PF02620">
    <property type="entry name" value="YceD"/>
    <property type="match status" value="1"/>
</dbReference>
<sequence>MTSEPIDWIDLEALTRRSDALAGVYALDHLPRVLLDAPALAGREHALVQWRVHAEWRDPPAAVAAAWRALGGTRAVRAVVPRQLWLRVQAQGALPLVCQRCLEPYWEPVQLDRWFRFVADEATALAEDDTCEEDLLVHQGPRFDLRTLVEDELLLAAPLVPRHGACPHPLPLAHGDRLHTDGPAADDDGAPPAAPRRPLAALAALKRPVR</sequence>
<dbReference type="Proteomes" id="UP000318294">
    <property type="component" value="Unassembled WGS sequence"/>
</dbReference>
<dbReference type="GO" id="GO:0005829">
    <property type="term" value="C:cytosol"/>
    <property type="evidence" value="ECO:0007669"/>
    <property type="project" value="TreeGrafter"/>
</dbReference>
<evidence type="ECO:0000313" key="8">
    <source>
        <dbReference type="Proteomes" id="UP000318294"/>
    </source>
</evidence>
<dbReference type="PANTHER" id="PTHR38099:SF1">
    <property type="entry name" value="LARGE RIBOSOMAL RNA SUBUNIT ACCUMULATION PROTEIN YCED"/>
    <property type="match status" value="1"/>
</dbReference>
<dbReference type="GO" id="GO:0042254">
    <property type="term" value="P:ribosome biogenesis"/>
    <property type="evidence" value="ECO:0007669"/>
    <property type="project" value="UniProtKB-KW"/>
</dbReference>
<evidence type="ECO:0000256" key="1">
    <source>
        <dbReference type="ARBA" id="ARBA00002868"/>
    </source>
</evidence>
<dbReference type="InterPro" id="IPR003772">
    <property type="entry name" value="YceD"/>
</dbReference>
<comment type="caution">
    <text evidence="7">The sequence shown here is derived from an EMBL/GenBank/DDBJ whole genome shotgun (WGS) entry which is preliminary data.</text>
</comment>
<feature type="region of interest" description="Disordered" evidence="6">
    <location>
        <begin position="171"/>
        <end position="196"/>
    </location>
</feature>
<comment type="similarity">
    <text evidence="2">Belongs to the DUF177 domain family.</text>
</comment>
<accession>A0A554XJN1</accession>
<dbReference type="PANTHER" id="PTHR38099">
    <property type="entry name" value="LARGE RIBOSOMAL RNA SUBUNIT ACCUMULATION PROTEIN YCED"/>
    <property type="match status" value="1"/>
</dbReference>